<feature type="region of interest" description="Disordered" evidence="1">
    <location>
        <begin position="206"/>
        <end position="236"/>
    </location>
</feature>
<gene>
    <name evidence="2" type="ORF">E4U43_005297</name>
</gene>
<dbReference type="AlphaFoldDB" id="A0A9P7STF5"/>
<name>A0A9P7STF5_9HYPO</name>
<comment type="caution">
    <text evidence="2">The sequence shown here is derived from an EMBL/GenBank/DDBJ whole genome shotgun (WGS) entry which is preliminary data.</text>
</comment>
<proteinExistence type="predicted"/>
<evidence type="ECO:0000313" key="2">
    <source>
        <dbReference type="EMBL" id="KAG5986917.1"/>
    </source>
</evidence>
<evidence type="ECO:0000313" key="3">
    <source>
        <dbReference type="Proteomes" id="UP000748025"/>
    </source>
</evidence>
<keyword evidence="3" id="KW-1185">Reference proteome</keyword>
<protein>
    <submittedName>
        <fullName evidence="2">Uncharacterized protein</fullName>
    </submittedName>
</protein>
<reference evidence="2" key="1">
    <citation type="journal article" date="2020" name="bioRxiv">
        <title>Whole genome comparisons of ergot fungi reveals the divergence and evolution of species within the genus Claviceps are the result of varying mechanisms driving genome evolution and host range expansion.</title>
        <authorList>
            <person name="Wyka S.A."/>
            <person name="Mondo S.J."/>
            <person name="Liu M."/>
            <person name="Dettman J."/>
            <person name="Nalam V."/>
            <person name="Broders K.D."/>
        </authorList>
    </citation>
    <scope>NUCLEOTIDE SEQUENCE</scope>
    <source>
        <strain evidence="2">CCC 602</strain>
    </source>
</reference>
<feature type="compositionally biased region" description="Basic and acidic residues" evidence="1">
    <location>
        <begin position="1"/>
        <end position="18"/>
    </location>
</feature>
<evidence type="ECO:0000256" key="1">
    <source>
        <dbReference type="SAM" id="MobiDB-lite"/>
    </source>
</evidence>
<dbReference type="Proteomes" id="UP000748025">
    <property type="component" value="Unassembled WGS sequence"/>
</dbReference>
<feature type="region of interest" description="Disordered" evidence="1">
    <location>
        <begin position="1"/>
        <end position="27"/>
    </location>
</feature>
<sequence length="236" mass="25695">MLDLDERTAVPSTIDHDGNVSAGTNRRARARRPPVVLAVVDYMDLEPGAGKWQAGPLKRRSVVLWPHRSWLSAASGVVVAASMKQLREMRAPPPRAILSHLGNGLSQSQTAKKAKAKGVPVPSACVLAKYWLRAGLRAELRAGFWCLPTLSSVLECPIGQLVPRTALPEARGRAADWSFHKKLPPLSRFFHALVIPRPQRRYPATLHERHGASSPGGRSRRTPPPTPAKCPGCSSQ</sequence>
<dbReference type="EMBL" id="SRPW01003464">
    <property type="protein sequence ID" value="KAG5986917.1"/>
    <property type="molecule type" value="Genomic_DNA"/>
</dbReference>
<organism evidence="2 3">
    <name type="scientific">Claviceps pusilla</name>
    <dbReference type="NCBI Taxonomy" id="123648"/>
    <lineage>
        <taxon>Eukaryota</taxon>
        <taxon>Fungi</taxon>
        <taxon>Dikarya</taxon>
        <taxon>Ascomycota</taxon>
        <taxon>Pezizomycotina</taxon>
        <taxon>Sordariomycetes</taxon>
        <taxon>Hypocreomycetidae</taxon>
        <taxon>Hypocreales</taxon>
        <taxon>Clavicipitaceae</taxon>
        <taxon>Claviceps</taxon>
    </lineage>
</organism>
<accession>A0A9P7STF5</accession>